<evidence type="ECO:0000256" key="1">
    <source>
        <dbReference type="SAM" id="MobiDB-lite"/>
    </source>
</evidence>
<organism evidence="2 3">
    <name type="scientific">Taibaiella chishuiensis</name>
    <dbReference type="NCBI Taxonomy" id="1434707"/>
    <lineage>
        <taxon>Bacteria</taxon>
        <taxon>Pseudomonadati</taxon>
        <taxon>Bacteroidota</taxon>
        <taxon>Chitinophagia</taxon>
        <taxon>Chitinophagales</taxon>
        <taxon>Chitinophagaceae</taxon>
        <taxon>Taibaiella</taxon>
    </lineage>
</organism>
<keyword evidence="3" id="KW-1185">Reference proteome</keyword>
<evidence type="ECO:0000313" key="2">
    <source>
        <dbReference type="EMBL" id="PSK89877.1"/>
    </source>
</evidence>
<accession>A0A2P8CY61</accession>
<proteinExistence type="predicted"/>
<dbReference type="EMBL" id="PYGD01000010">
    <property type="protein sequence ID" value="PSK89877.1"/>
    <property type="molecule type" value="Genomic_DNA"/>
</dbReference>
<evidence type="ECO:0000313" key="3">
    <source>
        <dbReference type="Proteomes" id="UP000240572"/>
    </source>
</evidence>
<feature type="region of interest" description="Disordered" evidence="1">
    <location>
        <begin position="1"/>
        <end position="45"/>
    </location>
</feature>
<comment type="caution">
    <text evidence="2">The sequence shown here is derived from an EMBL/GenBank/DDBJ whole genome shotgun (WGS) entry which is preliminary data.</text>
</comment>
<dbReference type="AlphaFoldDB" id="A0A2P8CY61"/>
<protein>
    <submittedName>
        <fullName evidence="2">Uncharacterized protein</fullName>
    </submittedName>
</protein>
<gene>
    <name evidence="2" type="ORF">B0I18_110178</name>
</gene>
<reference evidence="2 3" key="1">
    <citation type="submission" date="2018-03" db="EMBL/GenBank/DDBJ databases">
        <title>Genomic Encyclopedia of Type Strains, Phase III (KMG-III): the genomes of soil and plant-associated and newly described type strains.</title>
        <authorList>
            <person name="Whitman W."/>
        </authorList>
    </citation>
    <scope>NUCLEOTIDE SEQUENCE [LARGE SCALE GENOMIC DNA]</scope>
    <source>
        <strain evidence="2 3">CGMCC 1.12700</strain>
    </source>
</reference>
<name>A0A2P8CY61_9BACT</name>
<sequence>MREPRASSFYAGPAVLSGPDARSGAKSGKKTTNAKKLCPYRPRGSDNRISFFNLQFLFNII</sequence>
<dbReference type="Proteomes" id="UP000240572">
    <property type="component" value="Unassembled WGS sequence"/>
</dbReference>